<dbReference type="Pfam" id="PF00497">
    <property type="entry name" value="SBP_bac_3"/>
    <property type="match status" value="1"/>
</dbReference>
<feature type="signal peptide" evidence="3">
    <location>
        <begin position="1"/>
        <end position="23"/>
    </location>
</feature>
<name>A0ABS4B380_9GAMM</name>
<dbReference type="InterPro" id="IPR001638">
    <property type="entry name" value="Solute-binding_3/MltF_N"/>
</dbReference>
<evidence type="ECO:0000259" key="4">
    <source>
        <dbReference type="SMART" id="SM00062"/>
    </source>
</evidence>
<evidence type="ECO:0000256" key="1">
    <source>
        <dbReference type="ARBA" id="ARBA00010333"/>
    </source>
</evidence>
<sequence>MGKTSWSVLGLLFVGWMAGAQDAQETQGQGMPTLTVATEFWPPFRMAGEDGRIRGLDIDILHRLQAHSGIRFEVKRVPWGRALKQMQTGKTDLMIGLAHTPERAAYIDYLQPSYYQCHPAFYGKAQVAASLRDYRDLHGQKVGYVLSSAYFERFDNDEGLDKHGVLTEDQLLRMVERGHLPLMVGTDCQVDYALSQRNDTGLVKAAYRPAHTSALYLGMSKHSPHHELGPRLAKALQVMVESGEIEALAKPYRP</sequence>
<organism evidence="5 6">
    <name type="scientific">Aeromonas sanarellii</name>
    <dbReference type="NCBI Taxonomy" id="633415"/>
    <lineage>
        <taxon>Bacteria</taxon>
        <taxon>Pseudomonadati</taxon>
        <taxon>Pseudomonadota</taxon>
        <taxon>Gammaproteobacteria</taxon>
        <taxon>Aeromonadales</taxon>
        <taxon>Aeromonadaceae</taxon>
        <taxon>Aeromonas</taxon>
    </lineage>
</organism>
<dbReference type="PANTHER" id="PTHR35936:SF35">
    <property type="entry name" value="L-CYSTINE-BINDING PROTEIN TCYJ"/>
    <property type="match status" value="1"/>
</dbReference>
<dbReference type="SMART" id="SM00062">
    <property type="entry name" value="PBPb"/>
    <property type="match status" value="1"/>
</dbReference>
<dbReference type="EMBL" id="JAGIQF010000001">
    <property type="protein sequence ID" value="MBP0601929.1"/>
    <property type="molecule type" value="Genomic_DNA"/>
</dbReference>
<feature type="domain" description="Solute-binding protein family 3/N-terminal" evidence="4">
    <location>
        <begin position="33"/>
        <end position="254"/>
    </location>
</feature>
<keyword evidence="2 3" id="KW-0732">Signal</keyword>
<evidence type="ECO:0000256" key="2">
    <source>
        <dbReference type="ARBA" id="ARBA00022729"/>
    </source>
</evidence>
<dbReference type="PANTHER" id="PTHR35936">
    <property type="entry name" value="MEMBRANE-BOUND LYTIC MUREIN TRANSGLYCOSYLASE F"/>
    <property type="match status" value="1"/>
</dbReference>
<dbReference type="RefSeq" id="WP_209792894.1">
    <property type="nucleotide sequence ID" value="NZ_JAGIQF010000001.1"/>
</dbReference>
<dbReference type="Proteomes" id="UP000666661">
    <property type="component" value="Unassembled WGS sequence"/>
</dbReference>
<gene>
    <name evidence="5" type="ORF">J8I01_05270</name>
</gene>
<keyword evidence="6" id="KW-1185">Reference proteome</keyword>
<evidence type="ECO:0000256" key="3">
    <source>
        <dbReference type="SAM" id="SignalP"/>
    </source>
</evidence>
<dbReference type="SUPFAM" id="SSF53850">
    <property type="entry name" value="Periplasmic binding protein-like II"/>
    <property type="match status" value="1"/>
</dbReference>
<evidence type="ECO:0000313" key="6">
    <source>
        <dbReference type="Proteomes" id="UP000666661"/>
    </source>
</evidence>
<accession>A0ABS4B380</accession>
<comment type="similarity">
    <text evidence="1">Belongs to the bacterial solute-binding protein 3 family.</text>
</comment>
<feature type="chain" id="PRO_5045677896" evidence="3">
    <location>
        <begin position="24"/>
        <end position="254"/>
    </location>
</feature>
<evidence type="ECO:0000313" key="5">
    <source>
        <dbReference type="EMBL" id="MBP0601929.1"/>
    </source>
</evidence>
<comment type="caution">
    <text evidence="5">The sequence shown here is derived from an EMBL/GenBank/DDBJ whole genome shotgun (WGS) entry which is preliminary data.</text>
</comment>
<dbReference type="Gene3D" id="3.40.190.10">
    <property type="entry name" value="Periplasmic binding protein-like II"/>
    <property type="match status" value="2"/>
</dbReference>
<protein>
    <submittedName>
        <fullName evidence="5">Amino acid ABC transporter substrate-binding protein</fullName>
    </submittedName>
</protein>
<proteinExistence type="inferred from homology"/>
<reference evidence="5 6" key="1">
    <citation type="submission" date="2021-03" db="EMBL/GenBank/DDBJ databases">
        <title>Plant growth promoting bacteria isolated from wild legumes nodules and trapping Phaseolus vulgaris L. nodules in the center and southern Mexico.</title>
        <authorList>
            <person name="Estrada P."/>
        </authorList>
    </citation>
    <scope>NUCLEOTIDE SEQUENCE [LARGE SCALE GENOMIC DNA]</scope>
    <source>
        <strain evidence="5 6">MaGu-431</strain>
    </source>
</reference>